<dbReference type="CDD" id="cd03216">
    <property type="entry name" value="ABC_Carb_Monos_I"/>
    <property type="match status" value="1"/>
</dbReference>
<name>A0ABU0CZY7_9BACI</name>
<keyword evidence="1" id="KW-0547">Nucleotide-binding</keyword>
<dbReference type="InterPro" id="IPR003593">
    <property type="entry name" value="AAA+_ATPase"/>
</dbReference>
<dbReference type="PROSITE" id="PS00211">
    <property type="entry name" value="ABC_TRANSPORTER_1"/>
    <property type="match status" value="2"/>
</dbReference>
<reference evidence="4 5" key="1">
    <citation type="submission" date="2023-07" db="EMBL/GenBank/DDBJ databases">
        <title>Genomic Encyclopedia of Type Strains, Phase IV (KMG-IV): sequencing the most valuable type-strain genomes for metagenomic binning, comparative biology and taxonomic classification.</title>
        <authorList>
            <person name="Goeker M."/>
        </authorList>
    </citation>
    <scope>NUCLEOTIDE SEQUENCE [LARGE SCALE GENOMIC DNA]</scope>
    <source>
        <strain evidence="4 5">DSM 27848</strain>
    </source>
</reference>
<evidence type="ECO:0000259" key="3">
    <source>
        <dbReference type="PROSITE" id="PS50893"/>
    </source>
</evidence>
<evidence type="ECO:0000313" key="4">
    <source>
        <dbReference type="EMBL" id="MDQ0341696.1"/>
    </source>
</evidence>
<dbReference type="PROSITE" id="PS50893">
    <property type="entry name" value="ABC_TRANSPORTER_2"/>
    <property type="match status" value="2"/>
</dbReference>
<keyword evidence="4" id="KW-0762">Sugar transport</keyword>
<dbReference type="InterPro" id="IPR050107">
    <property type="entry name" value="ABC_carbohydrate_import_ATPase"/>
</dbReference>
<organism evidence="4 5">
    <name type="scientific">Lederbergia wuyishanensis</name>
    <dbReference type="NCBI Taxonomy" id="1347903"/>
    <lineage>
        <taxon>Bacteria</taxon>
        <taxon>Bacillati</taxon>
        <taxon>Bacillota</taxon>
        <taxon>Bacilli</taxon>
        <taxon>Bacillales</taxon>
        <taxon>Bacillaceae</taxon>
        <taxon>Lederbergia</taxon>
    </lineage>
</organism>
<dbReference type="Proteomes" id="UP001232343">
    <property type="component" value="Unassembled WGS sequence"/>
</dbReference>
<proteinExistence type="predicted"/>
<dbReference type="InterPro" id="IPR003439">
    <property type="entry name" value="ABC_transporter-like_ATP-bd"/>
</dbReference>
<dbReference type="InterPro" id="IPR027417">
    <property type="entry name" value="P-loop_NTPase"/>
</dbReference>
<feature type="domain" description="ABC transporter" evidence="3">
    <location>
        <begin position="257"/>
        <end position="501"/>
    </location>
</feature>
<keyword evidence="5" id="KW-1185">Reference proteome</keyword>
<accession>A0ABU0CZY7</accession>
<sequence length="511" mass="56456">MDYVIEMLNIRKEFPGIVANDNITLQVKKGEIHALLGENGAGKSTLMNVLFGLYQPERGEIKVNGKKVEITSPIIANDLGIGMVHQHFMLVEPFTVTENIVLGKEPRKGLSIDIKSAEKQVQEISEKYGLSVNPRAKIADISVGMQQRVEILKTLYRGADILIFDEPTAVLTPQEIKELSQIMKTLIKEGKSIILITHKLKEIMEICDRVTVIRKGKGIGTVNVKETNTNELANLMVGREVLFKTEKTKAQPKDNVLEINDLFVKDNRGVSAVNGLNLTVRAGEIIGIAGVDGNGQAELIEAITGLRKGDSGSIKLNGKEIMNLKPRKITESGLAHIPQDRHKHGLVLDFSIGENMVLQTYYREPFSKLGVLDYKEIFNKANNLISEYDVRTPSAFTHARALSGGNQQKAIIGREVDRDPDLLIAAQPTRGLDVGAIEFIHKRLIEQRDNGKAVLLISFELDEVINVSDRIAVIFEGKIIKIVNADETSEQELGLLMAGMRREAVGGDSYV</sequence>
<dbReference type="PANTHER" id="PTHR43790:SF4">
    <property type="entry name" value="GUANOSINE IMPORT ATP-BINDING PROTEIN NUPO"/>
    <property type="match status" value="1"/>
</dbReference>
<comment type="caution">
    <text evidence="4">The sequence shown here is derived from an EMBL/GenBank/DDBJ whole genome shotgun (WGS) entry which is preliminary data.</text>
</comment>
<evidence type="ECO:0000256" key="2">
    <source>
        <dbReference type="ARBA" id="ARBA00022840"/>
    </source>
</evidence>
<dbReference type="CDD" id="cd03215">
    <property type="entry name" value="ABC_Carb_Monos_II"/>
    <property type="match status" value="1"/>
</dbReference>
<evidence type="ECO:0000313" key="5">
    <source>
        <dbReference type="Proteomes" id="UP001232343"/>
    </source>
</evidence>
<dbReference type="Gene3D" id="3.40.50.300">
    <property type="entry name" value="P-loop containing nucleotide triphosphate hydrolases"/>
    <property type="match status" value="2"/>
</dbReference>
<protein>
    <submittedName>
        <fullName evidence="4">Simple sugar transport system ATP-binding protein</fullName>
    </submittedName>
</protein>
<keyword evidence="2 4" id="KW-0067">ATP-binding</keyword>
<dbReference type="RefSeq" id="WP_244679927.1">
    <property type="nucleotide sequence ID" value="NZ_JALIRM010000001.1"/>
</dbReference>
<gene>
    <name evidence="4" type="ORF">J2S14_000489</name>
</gene>
<feature type="domain" description="ABC transporter" evidence="3">
    <location>
        <begin position="5"/>
        <end position="240"/>
    </location>
</feature>
<dbReference type="SMART" id="SM00382">
    <property type="entry name" value="AAA"/>
    <property type="match status" value="1"/>
</dbReference>
<dbReference type="InterPro" id="IPR017871">
    <property type="entry name" value="ABC_transporter-like_CS"/>
</dbReference>
<dbReference type="PANTHER" id="PTHR43790">
    <property type="entry name" value="CARBOHYDRATE TRANSPORT ATP-BINDING PROTEIN MG119-RELATED"/>
    <property type="match status" value="1"/>
</dbReference>
<dbReference type="Pfam" id="PF00005">
    <property type="entry name" value="ABC_tran"/>
    <property type="match status" value="2"/>
</dbReference>
<dbReference type="GO" id="GO:0005524">
    <property type="term" value="F:ATP binding"/>
    <property type="evidence" value="ECO:0007669"/>
    <property type="project" value="UniProtKB-KW"/>
</dbReference>
<keyword evidence="4" id="KW-0813">Transport</keyword>
<evidence type="ECO:0000256" key="1">
    <source>
        <dbReference type="ARBA" id="ARBA00022741"/>
    </source>
</evidence>
<dbReference type="EMBL" id="JAUSUO010000001">
    <property type="protein sequence ID" value="MDQ0341696.1"/>
    <property type="molecule type" value="Genomic_DNA"/>
</dbReference>
<dbReference type="SUPFAM" id="SSF52540">
    <property type="entry name" value="P-loop containing nucleoside triphosphate hydrolases"/>
    <property type="match status" value="2"/>
</dbReference>